<dbReference type="OrthoDB" id="10637038at2759"/>
<gene>
    <name evidence="1" type="ORF">DFA_11066</name>
</gene>
<dbReference type="Proteomes" id="UP000007797">
    <property type="component" value="Unassembled WGS sequence"/>
</dbReference>
<dbReference type="EMBL" id="GL883029">
    <property type="protein sequence ID" value="EGG13305.1"/>
    <property type="molecule type" value="Genomic_DNA"/>
</dbReference>
<organism evidence="1 2">
    <name type="scientific">Cavenderia fasciculata</name>
    <name type="common">Slime mold</name>
    <name type="synonym">Dictyostelium fasciculatum</name>
    <dbReference type="NCBI Taxonomy" id="261658"/>
    <lineage>
        <taxon>Eukaryota</taxon>
        <taxon>Amoebozoa</taxon>
        <taxon>Evosea</taxon>
        <taxon>Eumycetozoa</taxon>
        <taxon>Dictyostelia</taxon>
        <taxon>Acytosteliales</taxon>
        <taxon>Cavenderiaceae</taxon>
        <taxon>Cavenderia</taxon>
    </lineage>
</organism>
<sequence>MEANLNDELLLQFYDESLQYFKKHSLETHQTLDNLYEECHVNTNFQDTVGLLAEIEFILSEIQNRLDNIPTFEKEFFKFITHLDNKDHEYDDVVEQVNKITKKIVIELELIKKECHNMISVLGWFHTVSVGVSPPISRNLNNSIKSIFVRSSLKIAIVDKNLHNPPTNNTTQQRPTVFSRYFYVQETSTTTNLLVLHLPITKLPPTTTSTSLDFFSRFTKQLGFHKATLALIVVGLADFFF</sequence>
<proteinExistence type="predicted"/>
<evidence type="ECO:0000313" key="1">
    <source>
        <dbReference type="EMBL" id="EGG13305.1"/>
    </source>
</evidence>
<dbReference type="AlphaFoldDB" id="F4QEP4"/>
<dbReference type="GeneID" id="14865958"/>
<keyword evidence="2" id="KW-1185">Reference proteome</keyword>
<accession>F4QEP4</accession>
<dbReference type="RefSeq" id="XP_004350004.1">
    <property type="nucleotide sequence ID" value="XM_004349954.1"/>
</dbReference>
<reference evidence="2" key="1">
    <citation type="journal article" date="2011" name="Genome Res.">
        <title>Phylogeny-wide analysis of social amoeba genomes highlights ancient origins for complex intercellular communication.</title>
        <authorList>
            <person name="Heidel A.J."/>
            <person name="Lawal H.M."/>
            <person name="Felder M."/>
            <person name="Schilde C."/>
            <person name="Helps N.R."/>
            <person name="Tunggal B."/>
            <person name="Rivero F."/>
            <person name="John U."/>
            <person name="Schleicher M."/>
            <person name="Eichinger L."/>
            <person name="Platzer M."/>
            <person name="Noegel A.A."/>
            <person name="Schaap P."/>
            <person name="Gloeckner G."/>
        </authorList>
    </citation>
    <scope>NUCLEOTIDE SEQUENCE [LARGE SCALE GENOMIC DNA]</scope>
    <source>
        <strain evidence="2">SH3</strain>
    </source>
</reference>
<evidence type="ECO:0000313" key="2">
    <source>
        <dbReference type="Proteomes" id="UP000007797"/>
    </source>
</evidence>
<dbReference type="KEGG" id="dfa:DFA_11066"/>
<name>F4QEP4_CACFS</name>
<protein>
    <submittedName>
        <fullName evidence="1">Uncharacterized protein</fullName>
    </submittedName>
</protein>